<gene>
    <name evidence="3" type="ORF">MSAN_01684500</name>
</gene>
<feature type="region of interest" description="Disordered" evidence="1">
    <location>
        <begin position="1"/>
        <end position="49"/>
    </location>
</feature>
<dbReference type="Proteomes" id="UP000623467">
    <property type="component" value="Unassembled WGS sequence"/>
</dbReference>
<dbReference type="AlphaFoldDB" id="A0A8H6XYT0"/>
<name>A0A8H6XYT0_9AGAR</name>
<dbReference type="EMBL" id="JACAZH010000015">
    <property type="protein sequence ID" value="KAF7349592.1"/>
    <property type="molecule type" value="Genomic_DNA"/>
</dbReference>
<reference evidence="3" key="1">
    <citation type="submission" date="2020-05" db="EMBL/GenBank/DDBJ databases">
        <title>Mycena genomes resolve the evolution of fungal bioluminescence.</title>
        <authorList>
            <person name="Tsai I.J."/>
        </authorList>
    </citation>
    <scope>NUCLEOTIDE SEQUENCE</scope>
    <source>
        <strain evidence="3">160909Yilan</strain>
    </source>
</reference>
<feature type="region of interest" description="Disordered" evidence="1">
    <location>
        <begin position="593"/>
        <end position="630"/>
    </location>
</feature>
<feature type="compositionally biased region" description="Acidic residues" evidence="1">
    <location>
        <begin position="22"/>
        <end position="34"/>
    </location>
</feature>
<evidence type="ECO:0000259" key="2">
    <source>
        <dbReference type="Pfam" id="PF20231"/>
    </source>
</evidence>
<comment type="caution">
    <text evidence="3">The sequence shown here is derived from an EMBL/GenBank/DDBJ whole genome shotgun (WGS) entry which is preliminary data.</text>
</comment>
<keyword evidence="4" id="KW-1185">Reference proteome</keyword>
<organism evidence="3 4">
    <name type="scientific">Mycena sanguinolenta</name>
    <dbReference type="NCBI Taxonomy" id="230812"/>
    <lineage>
        <taxon>Eukaryota</taxon>
        <taxon>Fungi</taxon>
        <taxon>Dikarya</taxon>
        <taxon>Basidiomycota</taxon>
        <taxon>Agaricomycotina</taxon>
        <taxon>Agaricomycetes</taxon>
        <taxon>Agaricomycetidae</taxon>
        <taxon>Agaricales</taxon>
        <taxon>Marasmiineae</taxon>
        <taxon>Mycenaceae</taxon>
        <taxon>Mycena</taxon>
    </lineage>
</organism>
<feature type="compositionally biased region" description="Basic residues" evidence="1">
    <location>
        <begin position="39"/>
        <end position="49"/>
    </location>
</feature>
<evidence type="ECO:0000313" key="4">
    <source>
        <dbReference type="Proteomes" id="UP000623467"/>
    </source>
</evidence>
<dbReference type="OrthoDB" id="2496395at2759"/>
<evidence type="ECO:0000256" key="1">
    <source>
        <dbReference type="SAM" id="MobiDB-lite"/>
    </source>
</evidence>
<feature type="domain" description="DUF6589" evidence="2">
    <location>
        <begin position="152"/>
        <end position="525"/>
    </location>
</feature>
<proteinExistence type="predicted"/>
<evidence type="ECO:0000313" key="3">
    <source>
        <dbReference type="EMBL" id="KAF7349592.1"/>
    </source>
</evidence>
<dbReference type="Pfam" id="PF20231">
    <property type="entry name" value="DUF6589"/>
    <property type="match status" value="1"/>
</dbReference>
<accession>A0A8H6XYT0</accession>
<dbReference type="InterPro" id="IPR046496">
    <property type="entry name" value="DUF6589"/>
</dbReference>
<sequence>MIAKTFAPKVNVPAEDGGVDDRIDDNDATSDDDESHPSRDKKRCKKKKKGKKKCIHGPGLLSSLRDACMATNRALAASRKMALVYDNLNLMNRIAEQVLGRKSAQENGTCATLIPLHKAKLEHLLTSELDKSILAVQPLTIDDIALDASETQTFIENMWQKELDESQPVSPDAIDVHKTPIHPLLTMEINESTITGNVELIEEITKVLGLRSDDPDRLKYIQIIAGDQLTIARQRSILNVHLGHESGPHSWRHIVLMPGLFHAKIADCHGLLETHFGKPTFSTGYQSHSPPFLCSAPAETSSWSRYTLRILHCPLLVSKTDLLTACAESIDSFMTLVGYARQIYQTYADADRVQELRERRIPEERLRDAQAKAAKKAGSEPGESTKSSLPHIHRGDMVLKNSILFLRNALLTREFSNAVKAGYRHTKYAHKMLHLLHNLICVWTKDLRYIVLQNWLANPQGKPNSFVEIDLVQEHLNFWIKKIYKADGEGHSWDGLALISPCVDILRQLATKINTDLGARQGSKHASPEPAEDTQALMDSLAEHKVYTRRRAGSSMMMRTLHPISTTPLAEFNEQFEILRRRRQLTPASDLLAGISAPTSKPEVPVDVAVDSPMTGELQDTETGYNDDMD</sequence>
<protein>
    <recommendedName>
        <fullName evidence="2">DUF6589 domain-containing protein</fullName>
    </recommendedName>
</protein>